<gene>
    <name evidence="14" type="primary">BST1</name>
    <name evidence="14" type="ORF">GGI25_000853</name>
</gene>
<evidence type="ECO:0000256" key="7">
    <source>
        <dbReference type="ARBA" id="ARBA00022927"/>
    </source>
</evidence>
<feature type="domain" description="GPI inositol-deacylase transmembrane" evidence="13">
    <location>
        <begin position="834"/>
        <end position="1161"/>
    </location>
</feature>
<keyword evidence="3 10" id="KW-0813">Transport</keyword>
<comment type="caution">
    <text evidence="14">The sequence shown here is derived from an EMBL/GenBank/DDBJ whole genome shotgun (WGS) entry which is preliminary data.</text>
</comment>
<dbReference type="InterPro" id="IPR056824">
    <property type="entry name" value="PGAP1_TMD"/>
</dbReference>
<keyword evidence="4 10" id="KW-0812">Transmembrane</keyword>
<feature type="region of interest" description="Disordered" evidence="11">
    <location>
        <begin position="1181"/>
        <end position="1222"/>
    </location>
</feature>
<evidence type="ECO:0000256" key="9">
    <source>
        <dbReference type="ARBA" id="ARBA00023136"/>
    </source>
</evidence>
<keyword evidence="8 10" id="KW-1133">Transmembrane helix</keyword>
<name>A0A9W8L0N7_9FUNG</name>
<evidence type="ECO:0000256" key="3">
    <source>
        <dbReference type="ARBA" id="ARBA00022448"/>
    </source>
</evidence>
<feature type="region of interest" description="Disordered" evidence="11">
    <location>
        <begin position="1"/>
        <end position="43"/>
    </location>
</feature>
<comment type="subcellular location">
    <subcellularLocation>
        <location evidence="1">Endoplasmic reticulum membrane</location>
        <topology evidence="1">Multi-pass membrane protein</topology>
    </subcellularLocation>
</comment>
<feature type="transmembrane region" description="Helical" evidence="10">
    <location>
        <begin position="1080"/>
        <end position="1098"/>
    </location>
</feature>
<dbReference type="InterPro" id="IPR012908">
    <property type="entry name" value="PGAP1-ab_dom-like"/>
</dbReference>
<accession>A0A9W8L0N7</accession>
<keyword evidence="6 10" id="KW-0256">Endoplasmic reticulum</keyword>
<reference evidence="14" key="1">
    <citation type="submission" date="2022-07" db="EMBL/GenBank/DDBJ databases">
        <title>Phylogenomic reconstructions and comparative analyses of Kickxellomycotina fungi.</title>
        <authorList>
            <person name="Reynolds N.K."/>
            <person name="Stajich J.E."/>
            <person name="Barry K."/>
            <person name="Grigoriev I.V."/>
            <person name="Crous P."/>
            <person name="Smith M.E."/>
        </authorList>
    </citation>
    <scope>NUCLEOTIDE SEQUENCE</scope>
    <source>
        <strain evidence="14">NRRL 3115</strain>
    </source>
</reference>
<dbReference type="Pfam" id="PF07819">
    <property type="entry name" value="PGAP1"/>
    <property type="match status" value="1"/>
</dbReference>
<keyword evidence="7 10" id="KW-0653">Protein transport</keyword>
<evidence type="ECO:0000256" key="11">
    <source>
        <dbReference type="SAM" id="MobiDB-lite"/>
    </source>
</evidence>
<feature type="domain" description="GPI inositol-deacylase PGAP1-like alpha/beta" evidence="12">
    <location>
        <begin position="163"/>
        <end position="405"/>
    </location>
</feature>
<dbReference type="GO" id="GO:0050185">
    <property type="term" value="F:phosphatidylinositol deacylase activity"/>
    <property type="evidence" value="ECO:0007669"/>
    <property type="project" value="TreeGrafter"/>
</dbReference>
<dbReference type="GO" id="GO:0006505">
    <property type="term" value="P:GPI anchor metabolic process"/>
    <property type="evidence" value="ECO:0007669"/>
    <property type="project" value="TreeGrafter"/>
</dbReference>
<dbReference type="SUPFAM" id="SSF53474">
    <property type="entry name" value="alpha/beta-Hydrolases"/>
    <property type="match status" value="1"/>
</dbReference>
<dbReference type="PANTHER" id="PTHR15495:SF7">
    <property type="entry name" value="GPI INOSITOL-DEACYLASE"/>
    <property type="match status" value="1"/>
</dbReference>
<dbReference type="AlphaFoldDB" id="A0A9W8L0N7"/>
<comment type="function">
    <text evidence="10">Involved in inositol deacylation of GPI-anchored proteins which plays important roles in the quality control and ER-associated degradation of GPI-anchored proteins.</text>
</comment>
<feature type="compositionally biased region" description="Basic and acidic residues" evidence="11">
    <location>
        <begin position="1213"/>
        <end position="1222"/>
    </location>
</feature>
<evidence type="ECO:0000256" key="8">
    <source>
        <dbReference type="ARBA" id="ARBA00022989"/>
    </source>
</evidence>
<dbReference type="Pfam" id="PF25140">
    <property type="entry name" value="PGAP1_TMD"/>
    <property type="match status" value="1"/>
</dbReference>
<evidence type="ECO:0000256" key="6">
    <source>
        <dbReference type="ARBA" id="ARBA00022824"/>
    </source>
</evidence>
<dbReference type="GO" id="GO:0006888">
    <property type="term" value="P:endoplasmic reticulum to Golgi vesicle-mediated transport"/>
    <property type="evidence" value="ECO:0007669"/>
    <property type="project" value="TreeGrafter"/>
</dbReference>
<feature type="transmembrane region" description="Helical" evidence="10">
    <location>
        <begin position="893"/>
        <end position="926"/>
    </location>
</feature>
<evidence type="ECO:0000256" key="5">
    <source>
        <dbReference type="ARBA" id="ARBA00022801"/>
    </source>
</evidence>
<dbReference type="GO" id="GO:0015031">
    <property type="term" value="P:protein transport"/>
    <property type="evidence" value="ECO:0007669"/>
    <property type="project" value="UniProtKB-KW"/>
</dbReference>
<dbReference type="EMBL" id="JANBTW010000006">
    <property type="protein sequence ID" value="KAJ2680260.1"/>
    <property type="molecule type" value="Genomic_DNA"/>
</dbReference>
<evidence type="ECO:0000313" key="14">
    <source>
        <dbReference type="EMBL" id="KAJ2680260.1"/>
    </source>
</evidence>
<keyword evidence="9 10" id="KW-0472">Membrane</keyword>
<proteinExistence type="inferred from homology"/>
<dbReference type="InterPro" id="IPR029058">
    <property type="entry name" value="AB_hydrolase_fold"/>
</dbReference>
<dbReference type="Gene3D" id="3.40.50.1820">
    <property type="entry name" value="alpha/beta hydrolase"/>
    <property type="match status" value="1"/>
</dbReference>
<feature type="transmembrane region" description="Helical" evidence="10">
    <location>
        <begin position="1119"/>
        <end position="1137"/>
    </location>
</feature>
<dbReference type="PANTHER" id="PTHR15495">
    <property type="entry name" value="NEGATIVE REGULATOR OF VESICLE FORMATION-RELATED"/>
    <property type="match status" value="1"/>
</dbReference>
<sequence length="1222" mass="135343">MTAVPLLSDSASKRTRPSASSTSSSSSVHSTRAQRRSGPPSTESAAAALVCGKHYQEICPPDADNVSRSAATEQQPLSCVNTGGSSFSKRAGVICLLLLTSIIGLLAATSYFNNQPDAPGCAMTYSRPQFVEQTEFSRSWTRYSIKYKLYLYREGGYDAFDEPSRIPVLFVPGNAGSHKQVRSIASSAAAAFVEMIGKDPSAVDHGQIGYDFFTVGLNEEFTALHGYSILEQADFINDAIRYILSLYPKTRTKHKLSHSNAAFALPASVIVVGHSMGGVVARTAFTLPNYVEDSIRAIFTMSTPHNNPTASLEQYVESAYSRVNEFWRHGFNNGTLKDVSLVSISGGNLDSMINSDYTYVGDLAPPSNSLSVMSSGINDVWLSLDHQSILWCAQMAKKFARMMIQVMDARQPSQLLPLDKRMSIMRRELYSGIEPGALPTRKETPSDKNIISSNYQYTHIHDGDTIRLSPADMRILPLGRTKATTKTKSLHLLPINGSASTDKNELIFQLLYDPRLFASFDDAQELSNLQILILGCNRESDTSAKGGSLDIHMDSSNTEDKRDESFVCERISAPTTAKLPLKRARHNPNVPVQSLRYSEIPLQEFKQYSHIGLELPSRPGKSGFLEAAFVKTPTQLDKTPGYFQLMMPYAIRIWAGNEAFGMRSRIRIDIPENPLFVLRAKLTMRRNEAAARALSTASRFAPIVFQSDGRLFESKFWYDQNTFDLAIHGRGSYLPSDGNTDFFGKDGHLVGMWDGLYIDVFADTEYYAGFDIVLQVNWYSSLNRMVKRYDMALLALSFVWACLVLAHQLRTWNGELKLVLEYSRLADTNAPKPKFPDCLATVEQLIRNGTLALMLAAAALTPVIQDLVAHTMKNSWSPATLASWKNLFMGVRGVGWTLCIAPMLLVVASLGFVALEAIVLTLVCNLTSRVFARIFKLSGKAKAIAETAEADTIASVKNDGSQGAKDIAANFPMRPLIATVAFVVFVCTFVPYQFAFLVIYMAQLITTVRTMVCTHIVSQKPTKSGKRSAAVAILQDRSSYQLALLLFWTSSLPYCAAELLVWVRNISVFWFEDAPSDHNLANMAGFFALRILATYHIVPRLGRSSELRSSPQSWAIKGLRVATYGILVLSIVYAWLFSIRRPYTLYNIGNIISAWLAIVQFADYIPDLIDTAYRSYFSPQGSRALSPATTPRSSPLIDQDTQASRNTHNTSRSGDKLDRKLR</sequence>
<feature type="compositionally biased region" description="Low complexity" evidence="11">
    <location>
        <begin position="17"/>
        <end position="31"/>
    </location>
</feature>
<feature type="transmembrane region" description="Helical" evidence="10">
    <location>
        <begin position="975"/>
        <end position="992"/>
    </location>
</feature>
<dbReference type="Proteomes" id="UP001151518">
    <property type="component" value="Unassembled WGS sequence"/>
</dbReference>
<evidence type="ECO:0000256" key="2">
    <source>
        <dbReference type="ARBA" id="ARBA00006931"/>
    </source>
</evidence>
<comment type="similarity">
    <text evidence="2 10">Belongs to the GPI inositol-deacylase family.</text>
</comment>
<evidence type="ECO:0000256" key="1">
    <source>
        <dbReference type="ARBA" id="ARBA00004477"/>
    </source>
</evidence>
<feature type="compositionally biased region" description="Polar residues" evidence="11">
    <location>
        <begin position="1199"/>
        <end position="1212"/>
    </location>
</feature>
<evidence type="ECO:0000259" key="13">
    <source>
        <dbReference type="Pfam" id="PF25140"/>
    </source>
</evidence>
<organism evidence="14 15">
    <name type="scientific">Coemansia spiralis</name>
    <dbReference type="NCBI Taxonomy" id="417178"/>
    <lineage>
        <taxon>Eukaryota</taxon>
        <taxon>Fungi</taxon>
        <taxon>Fungi incertae sedis</taxon>
        <taxon>Zoopagomycota</taxon>
        <taxon>Kickxellomycotina</taxon>
        <taxon>Kickxellomycetes</taxon>
        <taxon>Kickxellales</taxon>
        <taxon>Kickxellaceae</taxon>
        <taxon>Coemansia</taxon>
    </lineage>
</organism>
<dbReference type="GO" id="GO:0005789">
    <property type="term" value="C:endoplasmic reticulum membrane"/>
    <property type="evidence" value="ECO:0007669"/>
    <property type="project" value="UniProtKB-SubCell"/>
</dbReference>
<evidence type="ECO:0000313" key="15">
    <source>
        <dbReference type="Proteomes" id="UP001151518"/>
    </source>
</evidence>
<dbReference type="OrthoDB" id="348976at2759"/>
<protein>
    <recommendedName>
        <fullName evidence="10">GPI inositol-deacylase</fullName>
        <ecNumber evidence="10">3.1.-.-</ecNumber>
    </recommendedName>
</protein>
<feature type="transmembrane region" description="Helical" evidence="10">
    <location>
        <begin position="1039"/>
        <end position="1060"/>
    </location>
</feature>
<evidence type="ECO:0000259" key="12">
    <source>
        <dbReference type="Pfam" id="PF07819"/>
    </source>
</evidence>
<keyword evidence="5 10" id="KW-0378">Hydrolase</keyword>
<evidence type="ECO:0000256" key="10">
    <source>
        <dbReference type="RuleBase" id="RU365011"/>
    </source>
</evidence>
<feature type="compositionally biased region" description="Polar residues" evidence="11">
    <location>
        <begin position="1181"/>
        <end position="1193"/>
    </location>
</feature>
<dbReference type="EC" id="3.1.-.-" evidence="10"/>
<comment type="caution">
    <text evidence="10">Lacks conserved residue(s) required for the propagation of feature annotation.</text>
</comment>
<evidence type="ECO:0000256" key="4">
    <source>
        <dbReference type="ARBA" id="ARBA00022692"/>
    </source>
</evidence>
<dbReference type="InterPro" id="IPR039529">
    <property type="entry name" value="PGAP1/BST1"/>
</dbReference>